<sequence>MGDHEMNKPTQTSSNTTKTRDINTHYSYYDWHYNQPFYVDKTLLIPHLLYDYHILISAPPRLGKTLNMDMARRFFEMEVDENGKAIELDEDKYCLKEVETKSKNFKLFKGKKIFEYKPFVSRYFGKYPTIHVDFSELVGYDFDEIMVKSRKILHKAFRQHAYLEKSSFWDRDPEDKKIFMEYFDPMQCASLDAHRVKWGLFFLSKFLHGHHGKAVYVFIDEVDAPTNALIYQNMMPCEDMWYTVLTLQIMMSNFLEDNKFVERSLTNASQLTGKLMFKFVKKVRRCSFMENHEFRKFYGFEEEEVKYLLKKAGQLEDFNKIEEKCNGYNTESLNGMSYTKIYNTWAVMNYLKTGNFDVYWSASLLRKMKELVGHAKFRSNIARIMSNHENMYIYTELLDVPQIETLSKFFCNGEISEDACDIRLFFQFLTAQGFFHPIRGRNRFLELTVPNRTAYSVFDEILRSVDSINKYYNHSPELIKKFTESLENLARSRNEDAVYALAENIDALCRNGKIFLDFNTKYELQSVLDAYMLQKFRHVSVECKTSLHTKCDTVLVIADLHVMFIINYKASYLGDFENVRQRILDKGYDTLAEELSLKEVFPKYTSTVKNRIYLEICIQSYGKEQTSITYSFNNMERNTVTTKGIQN</sequence>
<dbReference type="AlphaFoldDB" id="A0AA39KSL7"/>
<dbReference type="PANTHER" id="PTHR34825">
    <property type="entry name" value="CONSERVED PROTEIN, WITH A WEAK D-GALACTARATE DEHYDRATASE/ALTRONATE HYDROLASE DOMAIN"/>
    <property type="match status" value="1"/>
</dbReference>
<dbReference type="EMBL" id="JAQQBS010000002">
    <property type="protein sequence ID" value="KAK0172418.1"/>
    <property type="molecule type" value="Genomic_DNA"/>
</dbReference>
<dbReference type="Pfam" id="PF09820">
    <property type="entry name" value="AAA-ATPase_like"/>
    <property type="match status" value="1"/>
</dbReference>
<evidence type="ECO:0000313" key="3">
    <source>
        <dbReference type="Proteomes" id="UP001168990"/>
    </source>
</evidence>
<evidence type="ECO:0000313" key="2">
    <source>
        <dbReference type="EMBL" id="KAK0172418.1"/>
    </source>
</evidence>
<reference evidence="2" key="2">
    <citation type="submission" date="2023-03" db="EMBL/GenBank/DDBJ databases">
        <authorList>
            <person name="Inwood S.N."/>
            <person name="Skelly J.G."/>
            <person name="Guhlin J."/>
            <person name="Harrop T.W.R."/>
            <person name="Goldson S.G."/>
            <person name="Dearden P.K."/>
        </authorList>
    </citation>
    <scope>NUCLEOTIDE SEQUENCE</scope>
    <source>
        <strain evidence="2">Irish</strain>
        <tissue evidence="2">Whole body</tissue>
    </source>
</reference>
<reference evidence="2" key="1">
    <citation type="journal article" date="2023" name="bioRxiv">
        <title>Scaffold-level genome assemblies of two parasitoid biocontrol wasps reveal the parthenogenesis mechanism and an associated novel virus.</title>
        <authorList>
            <person name="Inwood S."/>
            <person name="Skelly J."/>
            <person name="Guhlin J."/>
            <person name="Harrop T."/>
            <person name="Goldson S."/>
            <person name="Dearden P."/>
        </authorList>
    </citation>
    <scope>NUCLEOTIDE SEQUENCE</scope>
    <source>
        <strain evidence="2">Irish</strain>
        <tissue evidence="2">Whole body</tissue>
    </source>
</reference>
<evidence type="ECO:0000259" key="1">
    <source>
        <dbReference type="Pfam" id="PF09820"/>
    </source>
</evidence>
<accession>A0AA39KSL7</accession>
<gene>
    <name evidence="2" type="ORF">PV328_005735</name>
</gene>
<feature type="domain" description="AAA-ATPase-like" evidence="1">
    <location>
        <begin position="35"/>
        <end position="82"/>
    </location>
</feature>
<dbReference type="InterPro" id="IPR018631">
    <property type="entry name" value="AAA-ATPase-like_dom"/>
</dbReference>
<proteinExistence type="predicted"/>
<dbReference type="PANTHER" id="PTHR34825:SF1">
    <property type="entry name" value="AAA-ATPASE-LIKE DOMAIN-CONTAINING PROTEIN"/>
    <property type="match status" value="1"/>
</dbReference>
<organism evidence="2 3">
    <name type="scientific">Microctonus aethiopoides</name>
    <dbReference type="NCBI Taxonomy" id="144406"/>
    <lineage>
        <taxon>Eukaryota</taxon>
        <taxon>Metazoa</taxon>
        <taxon>Ecdysozoa</taxon>
        <taxon>Arthropoda</taxon>
        <taxon>Hexapoda</taxon>
        <taxon>Insecta</taxon>
        <taxon>Pterygota</taxon>
        <taxon>Neoptera</taxon>
        <taxon>Endopterygota</taxon>
        <taxon>Hymenoptera</taxon>
        <taxon>Apocrita</taxon>
        <taxon>Ichneumonoidea</taxon>
        <taxon>Braconidae</taxon>
        <taxon>Euphorinae</taxon>
        <taxon>Microctonus</taxon>
    </lineage>
</organism>
<comment type="caution">
    <text evidence="2">The sequence shown here is derived from an EMBL/GenBank/DDBJ whole genome shotgun (WGS) entry which is preliminary data.</text>
</comment>
<dbReference type="Proteomes" id="UP001168990">
    <property type="component" value="Unassembled WGS sequence"/>
</dbReference>
<name>A0AA39KSL7_9HYME</name>
<protein>
    <recommendedName>
        <fullName evidence="1">AAA-ATPase-like domain-containing protein</fullName>
    </recommendedName>
</protein>
<keyword evidence="3" id="KW-1185">Reference proteome</keyword>